<comment type="catalytic activity">
    <reaction evidence="1">
        <text>ATP + protein L-histidine = ADP + protein N-phospho-L-histidine.</text>
        <dbReference type="EC" id="2.7.13.3"/>
    </reaction>
</comment>
<keyword evidence="5" id="KW-0547">Nucleotide-binding</keyword>
<dbReference type="CDD" id="cd16917">
    <property type="entry name" value="HATPase_UhpB-NarQ-NarX-like"/>
    <property type="match status" value="1"/>
</dbReference>
<name>A0ABS4W6S3_9PSEU</name>
<feature type="transmembrane region" description="Helical" evidence="9">
    <location>
        <begin position="12"/>
        <end position="31"/>
    </location>
</feature>
<keyword evidence="3" id="KW-0597">Phosphoprotein</keyword>
<dbReference type="Gene3D" id="3.30.565.10">
    <property type="entry name" value="Histidine kinase-like ATPase, C-terminal domain"/>
    <property type="match status" value="1"/>
</dbReference>
<accession>A0ABS4W6S3</accession>
<dbReference type="EMBL" id="JAGINU010000004">
    <property type="protein sequence ID" value="MBP2371908.1"/>
    <property type="molecule type" value="Genomic_DNA"/>
</dbReference>
<evidence type="ECO:0000256" key="3">
    <source>
        <dbReference type="ARBA" id="ARBA00022553"/>
    </source>
</evidence>
<evidence type="ECO:0000256" key="4">
    <source>
        <dbReference type="ARBA" id="ARBA00022679"/>
    </source>
</evidence>
<dbReference type="Proteomes" id="UP001519295">
    <property type="component" value="Unassembled WGS sequence"/>
</dbReference>
<dbReference type="InterPro" id="IPR036890">
    <property type="entry name" value="HATPase_C_sf"/>
</dbReference>
<dbReference type="RefSeq" id="WP_307862821.1">
    <property type="nucleotide sequence ID" value="NZ_JAGINU010000004.1"/>
</dbReference>
<evidence type="ECO:0000313" key="11">
    <source>
        <dbReference type="EMBL" id="MBP2371908.1"/>
    </source>
</evidence>
<dbReference type="SMART" id="SM00387">
    <property type="entry name" value="HATPase_c"/>
    <property type="match status" value="1"/>
</dbReference>
<evidence type="ECO:0000256" key="2">
    <source>
        <dbReference type="ARBA" id="ARBA00012438"/>
    </source>
</evidence>
<feature type="domain" description="Histidine kinase" evidence="10">
    <location>
        <begin position="299"/>
        <end position="384"/>
    </location>
</feature>
<keyword evidence="8" id="KW-0902">Two-component regulatory system</keyword>
<dbReference type="InterPro" id="IPR050482">
    <property type="entry name" value="Sensor_HK_TwoCompSys"/>
</dbReference>
<evidence type="ECO:0000256" key="9">
    <source>
        <dbReference type="SAM" id="Phobius"/>
    </source>
</evidence>
<organism evidence="11 12">
    <name type="scientific">Pseudonocardia parietis</name>
    <dbReference type="NCBI Taxonomy" id="570936"/>
    <lineage>
        <taxon>Bacteria</taxon>
        <taxon>Bacillati</taxon>
        <taxon>Actinomycetota</taxon>
        <taxon>Actinomycetes</taxon>
        <taxon>Pseudonocardiales</taxon>
        <taxon>Pseudonocardiaceae</taxon>
        <taxon>Pseudonocardia</taxon>
    </lineage>
</organism>
<dbReference type="PROSITE" id="PS50109">
    <property type="entry name" value="HIS_KIN"/>
    <property type="match status" value="1"/>
</dbReference>
<evidence type="ECO:0000313" key="12">
    <source>
        <dbReference type="Proteomes" id="UP001519295"/>
    </source>
</evidence>
<dbReference type="Gene3D" id="1.20.5.1930">
    <property type="match status" value="1"/>
</dbReference>
<keyword evidence="9" id="KW-0472">Membrane</keyword>
<keyword evidence="9" id="KW-1133">Transmembrane helix</keyword>
<dbReference type="Pfam" id="PF23539">
    <property type="entry name" value="DUF7134"/>
    <property type="match status" value="1"/>
</dbReference>
<gene>
    <name evidence="11" type="ORF">JOF36_007681</name>
</gene>
<feature type="transmembrane region" description="Helical" evidence="9">
    <location>
        <begin position="103"/>
        <end position="121"/>
    </location>
</feature>
<keyword evidence="6 11" id="KW-0418">Kinase</keyword>
<dbReference type="InterPro" id="IPR055558">
    <property type="entry name" value="DUF7134"/>
</dbReference>
<dbReference type="InterPro" id="IPR011712">
    <property type="entry name" value="Sig_transdc_His_kin_sub3_dim/P"/>
</dbReference>
<dbReference type="Pfam" id="PF02518">
    <property type="entry name" value="HATPase_c"/>
    <property type="match status" value="1"/>
</dbReference>
<dbReference type="EC" id="2.7.13.3" evidence="2"/>
<dbReference type="PANTHER" id="PTHR24421:SF10">
    <property type="entry name" value="NITRATE_NITRITE SENSOR PROTEIN NARQ"/>
    <property type="match status" value="1"/>
</dbReference>
<evidence type="ECO:0000256" key="6">
    <source>
        <dbReference type="ARBA" id="ARBA00022777"/>
    </source>
</evidence>
<evidence type="ECO:0000256" key="5">
    <source>
        <dbReference type="ARBA" id="ARBA00022741"/>
    </source>
</evidence>
<dbReference type="InterPro" id="IPR005467">
    <property type="entry name" value="His_kinase_dom"/>
</dbReference>
<evidence type="ECO:0000256" key="8">
    <source>
        <dbReference type="ARBA" id="ARBA00023012"/>
    </source>
</evidence>
<proteinExistence type="predicted"/>
<feature type="transmembrane region" description="Helical" evidence="9">
    <location>
        <begin position="37"/>
        <end position="56"/>
    </location>
</feature>
<keyword evidence="12" id="KW-1185">Reference proteome</keyword>
<evidence type="ECO:0000256" key="1">
    <source>
        <dbReference type="ARBA" id="ARBA00000085"/>
    </source>
</evidence>
<reference evidence="11 12" key="1">
    <citation type="submission" date="2021-03" db="EMBL/GenBank/DDBJ databases">
        <title>Sequencing the genomes of 1000 actinobacteria strains.</title>
        <authorList>
            <person name="Klenk H.-P."/>
        </authorList>
    </citation>
    <scope>NUCLEOTIDE SEQUENCE [LARGE SCALE GENOMIC DNA]</scope>
    <source>
        <strain evidence="11 12">DSM 45256</strain>
    </source>
</reference>
<dbReference type="PANTHER" id="PTHR24421">
    <property type="entry name" value="NITRATE/NITRITE SENSOR PROTEIN NARX-RELATED"/>
    <property type="match status" value="1"/>
</dbReference>
<evidence type="ECO:0000256" key="7">
    <source>
        <dbReference type="ARBA" id="ARBA00022840"/>
    </source>
</evidence>
<sequence>MPASTAHPDPRLVDGVLAVAMALVVAVVIAADVERLGHTGPLAYLFAVAFGALILLRRRTPRLMLVLTVLGIFVYYAIGLAPIGQALPAIAALYSAAEQRRTGWAVGAGVVLVGTSTYFRLTGDETEAAVTAYDLVTNVALAAAALALGVAVRLYRESRTHATQIRALTAAEQALEADRRLAAERVRIARDLHDSVGHTLSVIALHAGVAAEKTGRDDEAARDAIAKVREATSATLRELRMTVKVLRGPLPGDIPRGALSLAGIAALVAPLQEAGIDVGTEIAVPPDAMDGTIDAAAYRIVQEALTNLVRHANATRATVTIGIEEDRVHLRIQDDGRGPARGRTDQGQGIAGMRERASLLGGTLDAGAAPGGGFVVTADLPVRLES</sequence>
<feature type="transmembrane region" description="Helical" evidence="9">
    <location>
        <begin position="63"/>
        <end position="83"/>
    </location>
</feature>
<dbReference type="Pfam" id="PF07730">
    <property type="entry name" value="HisKA_3"/>
    <property type="match status" value="1"/>
</dbReference>
<comment type="caution">
    <text evidence="11">The sequence shown here is derived from an EMBL/GenBank/DDBJ whole genome shotgun (WGS) entry which is preliminary data.</text>
</comment>
<dbReference type="InterPro" id="IPR003594">
    <property type="entry name" value="HATPase_dom"/>
</dbReference>
<keyword evidence="4" id="KW-0808">Transferase</keyword>
<keyword evidence="7" id="KW-0067">ATP-binding</keyword>
<keyword evidence="9" id="KW-0812">Transmembrane</keyword>
<protein>
    <recommendedName>
        <fullName evidence="2">histidine kinase</fullName>
        <ecNumber evidence="2">2.7.13.3</ecNumber>
    </recommendedName>
</protein>
<evidence type="ECO:0000259" key="10">
    <source>
        <dbReference type="PROSITE" id="PS50109"/>
    </source>
</evidence>
<dbReference type="GO" id="GO:0016301">
    <property type="term" value="F:kinase activity"/>
    <property type="evidence" value="ECO:0007669"/>
    <property type="project" value="UniProtKB-KW"/>
</dbReference>
<dbReference type="SUPFAM" id="SSF55874">
    <property type="entry name" value="ATPase domain of HSP90 chaperone/DNA topoisomerase II/histidine kinase"/>
    <property type="match status" value="1"/>
</dbReference>
<feature type="transmembrane region" description="Helical" evidence="9">
    <location>
        <begin position="133"/>
        <end position="155"/>
    </location>
</feature>